<proteinExistence type="inferred from homology"/>
<accession>A0AAN8PWR8</accession>
<comment type="cofactor">
    <cofactor evidence="1">
        <name>Mg(2+)</name>
        <dbReference type="ChEBI" id="CHEBI:18420"/>
    </cofactor>
</comment>
<evidence type="ECO:0000256" key="4">
    <source>
        <dbReference type="ARBA" id="ARBA00005432"/>
    </source>
</evidence>
<keyword evidence="6" id="KW-0808">Transferase</keyword>
<keyword evidence="8" id="KW-0256">Endoplasmic reticulum</keyword>
<evidence type="ECO:0000313" key="15">
    <source>
        <dbReference type="Proteomes" id="UP001347796"/>
    </source>
</evidence>
<dbReference type="InterPro" id="IPR001441">
    <property type="entry name" value="UPP_synth-like"/>
</dbReference>
<evidence type="ECO:0000256" key="3">
    <source>
        <dbReference type="ARBA" id="ARBA00004922"/>
    </source>
</evidence>
<keyword evidence="10 13" id="KW-1133">Transmembrane helix</keyword>
<dbReference type="GO" id="GO:1904423">
    <property type="term" value="C:dehydrodolichyl diphosphate synthase complex"/>
    <property type="evidence" value="ECO:0007669"/>
    <property type="project" value="InterPro"/>
</dbReference>
<evidence type="ECO:0000256" key="12">
    <source>
        <dbReference type="ARBA" id="ARBA00047353"/>
    </source>
</evidence>
<evidence type="ECO:0000256" key="10">
    <source>
        <dbReference type="ARBA" id="ARBA00022989"/>
    </source>
</evidence>
<keyword evidence="7 13" id="KW-0812">Transmembrane</keyword>
<gene>
    <name evidence="14" type="ORF">SNE40_005653</name>
</gene>
<keyword evidence="15" id="KW-1185">Reference proteome</keyword>
<dbReference type="SUPFAM" id="SSF64005">
    <property type="entry name" value="Undecaprenyl diphosphate synthase"/>
    <property type="match status" value="1"/>
</dbReference>
<keyword evidence="11 13" id="KW-0472">Membrane</keyword>
<dbReference type="Pfam" id="PF01255">
    <property type="entry name" value="Prenyltransf"/>
    <property type="match status" value="1"/>
</dbReference>
<evidence type="ECO:0000256" key="7">
    <source>
        <dbReference type="ARBA" id="ARBA00022692"/>
    </source>
</evidence>
<feature type="transmembrane region" description="Helical" evidence="13">
    <location>
        <begin position="72"/>
        <end position="92"/>
    </location>
</feature>
<evidence type="ECO:0000256" key="6">
    <source>
        <dbReference type="ARBA" id="ARBA00022679"/>
    </source>
</evidence>
<dbReference type="PANTHER" id="PTHR21528:SF0">
    <property type="entry name" value="DEHYDRODOLICHYL DIPHOSPHATE SYNTHASE COMPLEX SUBUNIT NUS1"/>
    <property type="match status" value="1"/>
</dbReference>
<dbReference type="Gene3D" id="3.40.1180.10">
    <property type="entry name" value="Decaprenyl diphosphate synthase-like"/>
    <property type="match status" value="1"/>
</dbReference>
<comment type="subcellular location">
    <subcellularLocation>
        <location evidence="2">Endoplasmic reticulum membrane</location>
    </subcellularLocation>
</comment>
<evidence type="ECO:0000256" key="2">
    <source>
        <dbReference type="ARBA" id="ARBA00004586"/>
    </source>
</evidence>
<reference evidence="14 15" key="1">
    <citation type="submission" date="2024-01" db="EMBL/GenBank/DDBJ databases">
        <title>The genome of the rayed Mediterranean limpet Patella caerulea (Linnaeus, 1758).</title>
        <authorList>
            <person name="Anh-Thu Weber A."/>
            <person name="Halstead-Nussloch G."/>
        </authorList>
    </citation>
    <scope>NUCLEOTIDE SEQUENCE [LARGE SCALE GENOMIC DNA]</scope>
    <source>
        <strain evidence="14">AATW-2023a</strain>
        <tissue evidence="14">Whole specimen</tissue>
    </source>
</reference>
<dbReference type="AlphaFoldDB" id="A0AAN8PWR8"/>
<comment type="catalytic activity">
    <reaction evidence="12">
        <text>n isopentenyl diphosphate + (2E,6E)-farnesyl diphosphate = a di-trans,poly-cis-polyprenyl diphosphate + n diphosphate</text>
        <dbReference type="Rhea" id="RHEA:53008"/>
        <dbReference type="Rhea" id="RHEA-COMP:19494"/>
        <dbReference type="ChEBI" id="CHEBI:33019"/>
        <dbReference type="ChEBI" id="CHEBI:128769"/>
        <dbReference type="ChEBI" id="CHEBI:136960"/>
        <dbReference type="ChEBI" id="CHEBI:175763"/>
        <dbReference type="EC" id="2.5.1.87"/>
    </reaction>
</comment>
<comment type="pathway">
    <text evidence="3">Protein modification; protein glycosylation.</text>
</comment>
<dbReference type="Proteomes" id="UP001347796">
    <property type="component" value="Unassembled WGS sequence"/>
</dbReference>
<dbReference type="PANTHER" id="PTHR21528">
    <property type="entry name" value="DEHYDRODOLICHYL DIPHOSPHATE SYNTHASE COMPLEX SUBUNIT NUS1"/>
    <property type="match status" value="1"/>
</dbReference>
<comment type="similarity">
    <text evidence="4">Belongs to the UPP synthase family.</text>
</comment>
<dbReference type="EC" id="2.5.1.87" evidence="5"/>
<evidence type="ECO:0000256" key="9">
    <source>
        <dbReference type="ARBA" id="ARBA00022842"/>
    </source>
</evidence>
<dbReference type="InterPro" id="IPR038887">
    <property type="entry name" value="Nus1/NgBR"/>
</dbReference>
<evidence type="ECO:0000256" key="8">
    <source>
        <dbReference type="ARBA" id="ARBA00022824"/>
    </source>
</evidence>
<evidence type="ECO:0000256" key="13">
    <source>
        <dbReference type="SAM" id="Phobius"/>
    </source>
</evidence>
<feature type="transmembrane region" description="Helical" evidence="13">
    <location>
        <begin position="12"/>
        <end position="31"/>
    </location>
</feature>
<organism evidence="14 15">
    <name type="scientific">Patella caerulea</name>
    <name type="common">Rayed Mediterranean limpet</name>
    <dbReference type="NCBI Taxonomy" id="87958"/>
    <lineage>
        <taxon>Eukaryota</taxon>
        <taxon>Metazoa</taxon>
        <taxon>Spiralia</taxon>
        <taxon>Lophotrochozoa</taxon>
        <taxon>Mollusca</taxon>
        <taxon>Gastropoda</taxon>
        <taxon>Patellogastropoda</taxon>
        <taxon>Patelloidea</taxon>
        <taxon>Patellidae</taxon>
        <taxon>Patella</taxon>
    </lineage>
</organism>
<evidence type="ECO:0000256" key="5">
    <source>
        <dbReference type="ARBA" id="ARBA00012596"/>
    </source>
</evidence>
<evidence type="ECO:0000313" key="14">
    <source>
        <dbReference type="EMBL" id="KAK6187677.1"/>
    </source>
</evidence>
<dbReference type="InterPro" id="IPR036424">
    <property type="entry name" value="UPP_synth-like_sf"/>
</dbReference>
<name>A0AAN8PWR8_PATCE</name>
<sequence length="255" mass="28858">MITAIILRFLHYVIALSVFMHDLIFSIPNLYGMVYSKKNLVASIRSDAKLLKKLPMHVGLVMVENNFSYRDIANIIVWSVAMGISYVSVYDINGEIKRNSILLQQQIERSKEETFASEESKFEISLSVSNNKKNAANNEEGSSSKQARVHLVAADDGRENLVKATHSFCELVNNNQYLIEDIVPSSVDSHIQKIFQLPDPDLVILVGHIDSLLGYLPWQIRLSEILKLPSHKGVNYKAFLSVMNIYGKTEQRFGK</sequence>
<evidence type="ECO:0000256" key="11">
    <source>
        <dbReference type="ARBA" id="ARBA00023136"/>
    </source>
</evidence>
<comment type="caution">
    <text evidence="14">The sequence shown here is derived from an EMBL/GenBank/DDBJ whole genome shotgun (WGS) entry which is preliminary data.</text>
</comment>
<dbReference type="GO" id="GO:0045547">
    <property type="term" value="F:ditrans,polycis-polyprenyl diphosphate synthase [(2E,6E)-farnesyl diphosphate specific] activity"/>
    <property type="evidence" value="ECO:0007669"/>
    <property type="project" value="UniProtKB-EC"/>
</dbReference>
<keyword evidence="9" id="KW-0460">Magnesium</keyword>
<dbReference type="GO" id="GO:0005789">
    <property type="term" value="C:endoplasmic reticulum membrane"/>
    <property type="evidence" value="ECO:0007669"/>
    <property type="project" value="UniProtKB-SubCell"/>
</dbReference>
<dbReference type="EMBL" id="JAZGQO010000004">
    <property type="protein sequence ID" value="KAK6187677.1"/>
    <property type="molecule type" value="Genomic_DNA"/>
</dbReference>
<protein>
    <recommendedName>
        <fullName evidence="5">ditrans,polycis-polyprenyl diphosphate synthase [(2E,6E)-farnesyldiphosphate specific]</fullName>
        <ecNumber evidence="5">2.5.1.87</ecNumber>
    </recommendedName>
</protein>
<evidence type="ECO:0000256" key="1">
    <source>
        <dbReference type="ARBA" id="ARBA00001946"/>
    </source>
</evidence>